<dbReference type="AlphaFoldDB" id="A0A6V8P4Y0"/>
<evidence type="ECO:0008006" key="4">
    <source>
        <dbReference type="Google" id="ProtNLM"/>
    </source>
</evidence>
<dbReference type="RefSeq" id="WP_176233274.1">
    <property type="nucleotide sequence ID" value="NZ_BLRY01000031.1"/>
</dbReference>
<dbReference type="Proteomes" id="UP000591948">
    <property type="component" value="Unassembled WGS sequence"/>
</dbReference>
<evidence type="ECO:0000256" key="1">
    <source>
        <dbReference type="SAM" id="Phobius"/>
    </source>
</evidence>
<evidence type="ECO:0000313" key="2">
    <source>
        <dbReference type="EMBL" id="GFP27373.1"/>
    </source>
</evidence>
<accession>A0A6V8P4Y0</accession>
<keyword evidence="1" id="KW-0812">Transmembrane</keyword>
<gene>
    <name evidence="2" type="ORF">HKBW3S33_00786</name>
</gene>
<reference evidence="2 3" key="1">
    <citation type="journal article" date="2020" name="Front. Microbiol.">
        <title>Single-cell genomics of novel Actinobacteria with the Wood-Ljungdahl pathway discovered in a serpentinizing system.</title>
        <authorList>
            <person name="Merino N."/>
            <person name="Kawai M."/>
            <person name="Boyd E.S."/>
            <person name="Colman D.R."/>
            <person name="McGlynn S.E."/>
            <person name="Nealson K.H."/>
            <person name="Kurokawa K."/>
            <person name="Hongoh Y."/>
        </authorList>
    </citation>
    <scope>NUCLEOTIDE SEQUENCE [LARGE SCALE GENOMIC DNA]</scope>
    <source>
        <strain evidence="2 3">S33</strain>
    </source>
</reference>
<organism evidence="2 3">
    <name type="scientific">Candidatus Hakubella thermalkaliphila</name>
    <dbReference type="NCBI Taxonomy" id="2754717"/>
    <lineage>
        <taxon>Bacteria</taxon>
        <taxon>Bacillati</taxon>
        <taxon>Actinomycetota</taxon>
        <taxon>Actinomycetota incertae sedis</taxon>
        <taxon>Candidatus Hakubellales</taxon>
        <taxon>Candidatus Hakubellaceae</taxon>
        <taxon>Candidatus Hakubella</taxon>
    </lineage>
</organism>
<protein>
    <recommendedName>
        <fullName evidence="4">DUF4878 domain-containing protein</fullName>
    </recommendedName>
</protein>
<keyword evidence="3" id="KW-1185">Reference proteome</keyword>
<dbReference type="EMBL" id="BLRY01000031">
    <property type="protein sequence ID" value="GFP27373.1"/>
    <property type="molecule type" value="Genomic_DNA"/>
</dbReference>
<evidence type="ECO:0000313" key="3">
    <source>
        <dbReference type="Proteomes" id="UP000591948"/>
    </source>
</evidence>
<keyword evidence="1" id="KW-0472">Membrane</keyword>
<proteinExistence type="predicted"/>
<feature type="transmembrane region" description="Helical" evidence="1">
    <location>
        <begin position="12"/>
        <end position="30"/>
    </location>
</feature>
<dbReference type="Gene3D" id="3.10.450.50">
    <property type="match status" value="1"/>
</dbReference>
<comment type="caution">
    <text evidence="2">The sequence shown here is derived from an EMBL/GenBank/DDBJ whole genome shotgun (WGS) entry which is preliminary data.</text>
</comment>
<name>A0A6V8P4Y0_9ACTN</name>
<keyword evidence="1" id="KW-1133">Transmembrane helix</keyword>
<sequence>MLRNQRVSKTGLRSDILSLILVITVSFSLLQVSGCSIYNRFFSGPEPEDTVIVFFENLKNRNYAEAYELVEKGDRQRHSLDQFRKEMGTVLQIQSIQVLSSQISGQVAEVTINLTTIYEGGESVEEGIVVPLIKEEGEWKVDFWD</sequence>